<dbReference type="RefSeq" id="WP_168673773.1">
    <property type="nucleotide sequence ID" value="NZ_JAAVTK010000008.1"/>
</dbReference>
<protein>
    <submittedName>
        <fullName evidence="2">ABC-type sugar transport system substrate-binding protein</fullName>
    </submittedName>
</protein>
<feature type="signal peptide" evidence="1">
    <location>
        <begin position="1"/>
        <end position="24"/>
    </location>
</feature>
<keyword evidence="1" id="KW-0732">Signal</keyword>
<evidence type="ECO:0000313" key="3">
    <source>
        <dbReference type="Proteomes" id="UP000717634"/>
    </source>
</evidence>
<keyword evidence="2" id="KW-0813">Transport</keyword>
<accession>A0ABX1HMB3</accession>
<evidence type="ECO:0000256" key="1">
    <source>
        <dbReference type="SAM" id="SignalP"/>
    </source>
</evidence>
<organism evidence="2 3">
    <name type="scientific">Hymenobacter artigasi</name>
    <dbReference type="NCBI Taxonomy" id="2719616"/>
    <lineage>
        <taxon>Bacteria</taxon>
        <taxon>Pseudomonadati</taxon>
        <taxon>Bacteroidota</taxon>
        <taxon>Cytophagia</taxon>
        <taxon>Cytophagales</taxon>
        <taxon>Hymenobacteraceae</taxon>
        <taxon>Hymenobacter</taxon>
    </lineage>
</organism>
<keyword evidence="3" id="KW-1185">Reference proteome</keyword>
<name>A0ABX1HMB3_9BACT</name>
<keyword evidence="2" id="KW-0762">Sugar transport</keyword>
<gene>
    <name evidence="2" type="ORF">HBN54_002757</name>
</gene>
<proteinExistence type="predicted"/>
<evidence type="ECO:0000313" key="2">
    <source>
        <dbReference type="EMBL" id="NKI90157.1"/>
    </source>
</evidence>
<dbReference type="EMBL" id="JAAVTK010000008">
    <property type="protein sequence ID" value="NKI90157.1"/>
    <property type="molecule type" value="Genomic_DNA"/>
</dbReference>
<comment type="caution">
    <text evidence="2">The sequence shown here is derived from an EMBL/GenBank/DDBJ whole genome shotgun (WGS) entry which is preliminary data.</text>
</comment>
<dbReference type="Proteomes" id="UP000717634">
    <property type="component" value="Unassembled WGS sequence"/>
</dbReference>
<reference evidence="2 3" key="1">
    <citation type="submission" date="2020-03" db="EMBL/GenBank/DDBJ databases">
        <title>Genomic Encyclopedia of Type Strains, Phase IV (KMG-V): Genome sequencing to study the core and pangenomes of soil and plant-associated prokaryotes.</title>
        <authorList>
            <person name="Whitman W."/>
        </authorList>
    </citation>
    <scope>NUCLEOTIDE SEQUENCE [LARGE SCALE GENOMIC DNA]</scope>
    <source>
        <strain evidence="2 3">1B</strain>
    </source>
</reference>
<feature type="chain" id="PRO_5047111479" evidence="1">
    <location>
        <begin position="25"/>
        <end position="107"/>
    </location>
</feature>
<sequence length="107" mass="11276">MKKASMVLSLVTLLAGGYASSASAAALAPTTTAVRVAFPDNEFFYEGMADGMSFGDAAAAQYGYGTPDFNAAMNAEIAQAQANAQSAGSSDEQYYWYGYKTGLQRKR</sequence>